<dbReference type="AlphaFoldDB" id="A0A1F4VZ55"/>
<dbReference type="EMBL" id="MEVT01000022">
    <property type="protein sequence ID" value="OGC62298.1"/>
    <property type="molecule type" value="Genomic_DNA"/>
</dbReference>
<accession>A0A1F4VZ55</accession>
<organism evidence="1 2">
    <name type="scientific">candidate division WWE3 bacterium RIFOXYA2_FULL_46_9</name>
    <dbReference type="NCBI Taxonomy" id="1802636"/>
    <lineage>
        <taxon>Bacteria</taxon>
        <taxon>Katanobacteria</taxon>
    </lineage>
</organism>
<evidence type="ECO:0000313" key="2">
    <source>
        <dbReference type="Proteomes" id="UP000176614"/>
    </source>
</evidence>
<protein>
    <submittedName>
        <fullName evidence="1">Uncharacterized protein</fullName>
    </submittedName>
</protein>
<name>A0A1F4VZ55_UNCKA</name>
<gene>
    <name evidence="1" type="ORF">A2264_03370</name>
</gene>
<comment type="caution">
    <text evidence="1">The sequence shown here is derived from an EMBL/GenBank/DDBJ whole genome shotgun (WGS) entry which is preliminary data.</text>
</comment>
<dbReference type="Proteomes" id="UP000176614">
    <property type="component" value="Unassembled WGS sequence"/>
</dbReference>
<proteinExistence type="predicted"/>
<reference evidence="1 2" key="1">
    <citation type="journal article" date="2016" name="Nat. Commun.">
        <title>Thousands of microbial genomes shed light on interconnected biogeochemical processes in an aquifer system.</title>
        <authorList>
            <person name="Anantharaman K."/>
            <person name="Brown C.T."/>
            <person name="Hug L.A."/>
            <person name="Sharon I."/>
            <person name="Castelle C.J."/>
            <person name="Probst A.J."/>
            <person name="Thomas B.C."/>
            <person name="Singh A."/>
            <person name="Wilkins M.J."/>
            <person name="Karaoz U."/>
            <person name="Brodie E.L."/>
            <person name="Williams K.H."/>
            <person name="Hubbard S.S."/>
            <person name="Banfield J.F."/>
        </authorList>
    </citation>
    <scope>NUCLEOTIDE SEQUENCE [LARGE SCALE GENOMIC DNA]</scope>
</reference>
<sequence>MKKEFTANPFDISYVTSPSTAKIGGEQYTDIHDRMTGLTPESYTLEERGYAFPQALIGELQSLFGDKADKFIEDVSVAHTMALVENYFRGKKFGFLRPSDKQVLNGERIANMAGYLLTEKQFVEKFEERYNGSSDFTSKLEEDNVEELGLVYNGVRITLDLSSPKHTFKNIYKVVNYPEYFGQPLPKVRVDGMQMSGDDELKVFVNFAPVFLRLLGEKVVEPRRLAAREAWEESRKEEMATINAQEILEKRLHDETAAKLEQLGL</sequence>
<evidence type="ECO:0000313" key="1">
    <source>
        <dbReference type="EMBL" id="OGC62298.1"/>
    </source>
</evidence>